<evidence type="ECO:0000313" key="3">
    <source>
        <dbReference type="Proteomes" id="UP001589575"/>
    </source>
</evidence>
<dbReference type="EMBL" id="JBHMFI010000002">
    <property type="protein sequence ID" value="MFB9074667.1"/>
    <property type="molecule type" value="Genomic_DNA"/>
</dbReference>
<sequence>MSTPPRPRRRPPPRCRPWRFRRRSPVDRGGPVPSAARSPGRWARWCPPRPSPGRGRP</sequence>
<comment type="caution">
    <text evidence="2">The sequence shown here is derived from an EMBL/GenBank/DDBJ whole genome shotgun (WGS) entry which is preliminary data.</text>
</comment>
<keyword evidence="3" id="KW-1185">Reference proteome</keyword>
<protein>
    <submittedName>
        <fullName evidence="2">Uncharacterized protein</fullName>
    </submittedName>
</protein>
<accession>A0ABV5G6U6</accession>
<dbReference type="Proteomes" id="UP001589575">
    <property type="component" value="Unassembled WGS sequence"/>
</dbReference>
<proteinExistence type="predicted"/>
<organism evidence="2 3">
    <name type="scientific">Citricoccus parietis</name>
    <dbReference type="NCBI Taxonomy" id="592307"/>
    <lineage>
        <taxon>Bacteria</taxon>
        <taxon>Bacillati</taxon>
        <taxon>Actinomycetota</taxon>
        <taxon>Actinomycetes</taxon>
        <taxon>Micrococcales</taxon>
        <taxon>Micrococcaceae</taxon>
        <taxon>Citricoccus</taxon>
    </lineage>
</organism>
<reference evidence="2 3" key="1">
    <citation type="submission" date="2024-09" db="EMBL/GenBank/DDBJ databases">
        <authorList>
            <person name="Sun Q."/>
            <person name="Mori K."/>
        </authorList>
    </citation>
    <scope>NUCLEOTIDE SEQUENCE [LARGE SCALE GENOMIC DNA]</scope>
    <source>
        <strain evidence="2 3">CCM 7609</strain>
    </source>
</reference>
<evidence type="ECO:0000256" key="1">
    <source>
        <dbReference type="SAM" id="MobiDB-lite"/>
    </source>
</evidence>
<evidence type="ECO:0000313" key="2">
    <source>
        <dbReference type="EMBL" id="MFB9074667.1"/>
    </source>
</evidence>
<feature type="compositionally biased region" description="Basic residues" evidence="1">
    <location>
        <begin position="1"/>
        <end position="23"/>
    </location>
</feature>
<name>A0ABV5G6U6_9MICC</name>
<feature type="region of interest" description="Disordered" evidence="1">
    <location>
        <begin position="1"/>
        <end position="57"/>
    </location>
</feature>
<gene>
    <name evidence="2" type="ORF">ACFFX0_27150</name>
</gene>